<dbReference type="GO" id="GO:0043065">
    <property type="term" value="P:positive regulation of apoptotic process"/>
    <property type="evidence" value="ECO:0000318"/>
    <property type="project" value="GO_Central"/>
</dbReference>
<dbReference type="CDD" id="cd00201">
    <property type="entry name" value="WW"/>
    <property type="match status" value="2"/>
</dbReference>
<dbReference type="EnsemblMetazoa" id="XM_789128">
    <property type="protein sequence ID" value="XP_794221"/>
    <property type="gene ID" value="LOC589490"/>
</dbReference>
<name>A0A7M7PQ59_STRPU</name>
<dbReference type="RefSeq" id="XP_030854834.1">
    <property type="nucleotide sequence ID" value="XM_030998974.1"/>
</dbReference>
<feature type="region of interest" description="Disordered" evidence="3">
    <location>
        <begin position="332"/>
        <end position="392"/>
    </location>
</feature>
<dbReference type="EnsemblMetazoa" id="XM_030998974">
    <property type="protein sequence ID" value="XP_030854834"/>
    <property type="gene ID" value="LOC589490"/>
</dbReference>
<feature type="domain" description="WW" evidence="4">
    <location>
        <begin position="137"/>
        <end position="170"/>
    </location>
</feature>
<evidence type="ECO:0000259" key="5">
    <source>
        <dbReference type="PROSITE" id="PS50951"/>
    </source>
</evidence>
<dbReference type="GO" id="GO:0060090">
    <property type="term" value="F:molecular adaptor activity"/>
    <property type="evidence" value="ECO:0007669"/>
    <property type="project" value="InterPro"/>
</dbReference>
<keyword evidence="1" id="KW-0597">Phosphoprotein</keyword>
<dbReference type="OrthoDB" id="5339429at2759"/>
<dbReference type="GO" id="GO:0006915">
    <property type="term" value="P:apoptotic process"/>
    <property type="evidence" value="ECO:0007669"/>
    <property type="project" value="InterPro"/>
</dbReference>
<dbReference type="InterPro" id="IPR036020">
    <property type="entry name" value="WW_dom_sf"/>
</dbReference>
<feature type="region of interest" description="Disordered" evidence="3">
    <location>
        <begin position="416"/>
        <end position="436"/>
    </location>
</feature>
<evidence type="ECO:0000256" key="3">
    <source>
        <dbReference type="SAM" id="MobiDB-lite"/>
    </source>
</evidence>
<dbReference type="GO" id="GO:0005829">
    <property type="term" value="C:cytosol"/>
    <property type="evidence" value="ECO:0000318"/>
    <property type="project" value="GO_Central"/>
</dbReference>
<dbReference type="Pfam" id="PF00397">
    <property type="entry name" value="WW"/>
    <property type="match status" value="2"/>
</dbReference>
<feature type="region of interest" description="Disordered" evidence="3">
    <location>
        <begin position="1"/>
        <end position="139"/>
    </location>
</feature>
<evidence type="ECO:0008006" key="8">
    <source>
        <dbReference type="Google" id="ProtNLM"/>
    </source>
</evidence>
<dbReference type="CDD" id="cd21433">
    <property type="entry name" value="SARAH_Sav"/>
    <property type="match status" value="1"/>
</dbReference>
<dbReference type="Gene3D" id="1.20.5.110">
    <property type="match status" value="1"/>
</dbReference>
<accession>A0A7M7PQ59</accession>
<dbReference type="FunCoup" id="A0A7M7PQ59">
    <property type="interactions" value="911"/>
</dbReference>
<dbReference type="RefSeq" id="XP_794221.4">
    <property type="nucleotide sequence ID" value="XM_789128.4"/>
</dbReference>
<organism evidence="6 7">
    <name type="scientific">Strongylocentrotus purpuratus</name>
    <name type="common">Purple sea urchin</name>
    <dbReference type="NCBI Taxonomy" id="7668"/>
    <lineage>
        <taxon>Eukaryota</taxon>
        <taxon>Metazoa</taxon>
        <taxon>Echinodermata</taxon>
        <taxon>Eleutherozoa</taxon>
        <taxon>Echinozoa</taxon>
        <taxon>Echinoidea</taxon>
        <taxon>Euechinoidea</taxon>
        <taxon>Echinacea</taxon>
        <taxon>Camarodonta</taxon>
        <taxon>Echinidea</taxon>
        <taxon>Strongylocentrotidae</taxon>
        <taxon>Strongylocentrotus</taxon>
    </lineage>
</organism>
<dbReference type="PROSITE" id="PS50951">
    <property type="entry name" value="SARAH"/>
    <property type="match status" value="1"/>
</dbReference>
<keyword evidence="7" id="KW-1185">Reference proteome</keyword>
<dbReference type="AlphaFoldDB" id="A0A7M7PQ59"/>
<evidence type="ECO:0000313" key="6">
    <source>
        <dbReference type="EnsemblMetazoa" id="XP_030854834"/>
    </source>
</evidence>
<dbReference type="GeneID" id="589490"/>
<proteinExistence type="predicted"/>
<evidence type="ECO:0000259" key="4">
    <source>
        <dbReference type="PROSITE" id="PS50020"/>
    </source>
</evidence>
<evidence type="ECO:0000256" key="1">
    <source>
        <dbReference type="ARBA" id="ARBA00022553"/>
    </source>
</evidence>
<reference evidence="6" key="2">
    <citation type="submission" date="2021-01" db="UniProtKB">
        <authorList>
            <consortium name="EnsemblMetazoa"/>
        </authorList>
    </citation>
    <scope>IDENTIFICATION</scope>
</reference>
<dbReference type="InterPro" id="IPR030030">
    <property type="entry name" value="Sav"/>
</dbReference>
<reference evidence="7" key="1">
    <citation type="submission" date="2015-02" db="EMBL/GenBank/DDBJ databases">
        <title>Genome sequencing for Strongylocentrotus purpuratus.</title>
        <authorList>
            <person name="Murali S."/>
            <person name="Liu Y."/>
            <person name="Vee V."/>
            <person name="English A."/>
            <person name="Wang M."/>
            <person name="Skinner E."/>
            <person name="Han Y."/>
            <person name="Muzny D.M."/>
            <person name="Worley K.C."/>
            <person name="Gibbs R.A."/>
        </authorList>
    </citation>
    <scope>NUCLEOTIDE SEQUENCE</scope>
</reference>
<dbReference type="PANTHER" id="PTHR47522">
    <property type="entry name" value="SALVADOR FAMILY WW DOMAIN-CONTAINING PROTEIN 1"/>
    <property type="match status" value="1"/>
</dbReference>
<feature type="compositionally biased region" description="Polar residues" evidence="3">
    <location>
        <begin position="49"/>
        <end position="62"/>
    </location>
</feature>
<sequence length="436" mass="50226">MLLRKKDSSKPLPPEGIAGKYTKKETSPWLQGYMSPVQRNGPSMKRPSQIPSGGQPGTTNPAVPQWEPIGAPVGRRPGLAQLGLPDFNKDNGQAPTEHHSGYGDRGVPTQQRGGSPLLPASAYRPDKPPHAGNVPDLPLPPGWTVDRTMRGRKFFIDHNTQTTHWSHPLEKEGLPPGWEKVESREHGTYYVNHVSRTAQYRHPNAPKIPRYEPTPPIPKSLPIPPQSPSLNPASRSEGQPGQANNFWVPPNPYLYTEIPNWLDVYYKASPEHDHKLKWDLFRLPELDAFQAMLTRLYKEDLRTVVMDYEAYRQSLLREIERRHVRQLHIQQQQQLAYQQHGYPQPSQAHGHHPQQQQQQQQHQQQQQQQRQVSQLNQHQQHAGLMQQHEQQQQQALSHQQQLTMLYQQLLEQQQQQHQQKLHQRNQGAKDGRETRI</sequence>
<feature type="compositionally biased region" description="Polar residues" evidence="3">
    <location>
        <begin position="233"/>
        <end position="243"/>
    </location>
</feature>
<feature type="domain" description="WW" evidence="4">
    <location>
        <begin position="172"/>
        <end position="205"/>
    </location>
</feature>
<dbReference type="InterPro" id="IPR011524">
    <property type="entry name" value="SARAH_dom"/>
</dbReference>
<dbReference type="Gene3D" id="2.20.70.10">
    <property type="match status" value="2"/>
</dbReference>
<dbReference type="CTD" id="60485"/>
<dbReference type="SUPFAM" id="SSF51045">
    <property type="entry name" value="WW domain"/>
    <property type="match status" value="2"/>
</dbReference>
<evidence type="ECO:0000256" key="2">
    <source>
        <dbReference type="ARBA" id="ARBA00022737"/>
    </source>
</evidence>
<dbReference type="Proteomes" id="UP000007110">
    <property type="component" value="Unassembled WGS sequence"/>
</dbReference>
<feature type="compositionally biased region" description="Pro residues" evidence="3">
    <location>
        <begin position="212"/>
        <end position="227"/>
    </location>
</feature>
<evidence type="ECO:0000313" key="7">
    <source>
        <dbReference type="Proteomes" id="UP000007110"/>
    </source>
</evidence>
<feature type="domain" description="SARAH" evidence="5">
    <location>
        <begin position="275"/>
        <end position="322"/>
    </location>
</feature>
<dbReference type="InParanoid" id="A0A7M7PQ59"/>
<dbReference type="InterPro" id="IPR001202">
    <property type="entry name" value="WW_dom"/>
</dbReference>
<dbReference type="GO" id="GO:0008285">
    <property type="term" value="P:negative regulation of cell population proliferation"/>
    <property type="evidence" value="ECO:0000318"/>
    <property type="project" value="GO_Central"/>
</dbReference>
<dbReference type="FunFam" id="2.20.70.10:FF:000035">
    <property type="entry name" value="Salvador homolog 1 (Drosophila)"/>
    <property type="match status" value="1"/>
</dbReference>
<feature type="region of interest" description="Disordered" evidence="3">
    <location>
        <begin position="196"/>
        <end position="243"/>
    </location>
</feature>
<protein>
    <recommendedName>
        <fullName evidence="8">Protein salvador homolog 1</fullName>
    </recommendedName>
</protein>
<dbReference type="OMA" id="AARYYYP"/>
<dbReference type="SMART" id="SM00456">
    <property type="entry name" value="WW"/>
    <property type="match status" value="2"/>
</dbReference>
<feature type="compositionally biased region" description="Basic and acidic residues" evidence="3">
    <location>
        <begin position="427"/>
        <end position="436"/>
    </location>
</feature>
<dbReference type="PANTHER" id="PTHR47522:SF2">
    <property type="entry name" value="PROTEIN SALVADOR HOMOLOG 1"/>
    <property type="match status" value="1"/>
</dbReference>
<dbReference type="PROSITE" id="PS50020">
    <property type="entry name" value="WW_DOMAIN_2"/>
    <property type="match status" value="2"/>
</dbReference>
<keyword evidence="2" id="KW-0677">Repeat</keyword>
<dbReference type="GO" id="GO:0035329">
    <property type="term" value="P:hippo signaling"/>
    <property type="evidence" value="ECO:0000318"/>
    <property type="project" value="GO_Central"/>
</dbReference>